<protein>
    <recommendedName>
        <fullName evidence="3">RNase H type-1 domain-containing protein</fullName>
    </recommendedName>
</protein>
<dbReference type="EMBL" id="CADCXV010001241">
    <property type="protein sequence ID" value="CAB0042934.1"/>
    <property type="molecule type" value="Genomic_DNA"/>
</dbReference>
<keyword evidence="2" id="KW-1185">Reference proteome</keyword>
<evidence type="ECO:0000313" key="1">
    <source>
        <dbReference type="EMBL" id="CAB0042934.1"/>
    </source>
</evidence>
<gene>
    <name evidence="1" type="ORF">TBRA_LOCUS14522</name>
</gene>
<dbReference type="AlphaFoldDB" id="A0A6H5IZ62"/>
<dbReference type="PANTHER" id="PTHR33050">
    <property type="entry name" value="REVERSE TRANSCRIPTASE DOMAIN-CONTAINING PROTEIN"/>
    <property type="match status" value="1"/>
</dbReference>
<sequence>MFCKKTLKDCNSLLRIDNTTGIAYLNKMGGAQHTHLNDITRKIWQWCERRNIVIFASYIASKENVEADEESRRLEPETEFSLSDYAFKEVIQNFGIPDIDLFASHSNKKCERFISWKKDPESETVDAFTINWKGLFFYAFPPFSIVLKVLRKIKVDTAEGIVIVPDWPGQPWFPLFKKMLVKEPIRFKPNKNLIMFSNRHHTMWRAKPEKVVSKEIEAAVTKTRRRSRLSSCLRNICQMKLIMVNRVERGIAAADTLPSVAKVGCNNAHLHN</sequence>
<organism evidence="1 2">
    <name type="scientific">Trichogramma brassicae</name>
    <dbReference type="NCBI Taxonomy" id="86971"/>
    <lineage>
        <taxon>Eukaryota</taxon>
        <taxon>Metazoa</taxon>
        <taxon>Ecdysozoa</taxon>
        <taxon>Arthropoda</taxon>
        <taxon>Hexapoda</taxon>
        <taxon>Insecta</taxon>
        <taxon>Pterygota</taxon>
        <taxon>Neoptera</taxon>
        <taxon>Endopterygota</taxon>
        <taxon>Hymenoptera</taxon>
        <taxon>Apocrita</taxon>
        <taxon>Proctotrupomorpha</taxon>
        <taxon>Chalcidoidea</taxon>
        <taxon>Trichogrammatidae</taxon>
        <taxon>Trichogramma</taxon>
    </lineage>
</organism>
<dbReference type="OrthoDB" id="7692528at2759"/>
<evidence type="ECO:0008006" key="3">
    <source>
        <dbReference type="Google" id="ProtNLM"/>
    </source>
</evidence>
<accession>A0A6H5IZ62</accession>
<dbReference type="Proteomes" id="UP000479190">
    <property type="component" value="Unassembled WGS sequence"/>
</dbReference>
<dbReference type="PANTHER" id="PTHR33050:SF7">
    <property type="entry name" value="RIBONUCLEASE H"/>
    <property type="match status" value="1"/>
</dbReference>
<dbReference type="InterPro" id="IPR052055">
    <property type="entry name" value="Hepadnavirus_pol/RT"/>
</dbReference>
<name>A0A6H5IZ62_9HYME</name>
<proteinExistence type="predicted"/>
<dbReference type="CDD" id="cd09275">
    <property type="entry name" value="RNase_HI_RT_DIRS1"/>
    <property type="match status" value="1"/>
</dbReference>
<evidence type="ECO:0000313" key="2">
    <source>
        <dbReference type="Proteomes" id="UP000479190"/>
    </source>
</evidence>
<reference evidence="1 2" key="1">
    <citation type="submission" date="2020-02" db="EMBL/GenBank/DDBJ databases">
        <authorList>
            <person name="Ferguson B K."/>
        </authorList>
    </citation>
    <scope>NUCLEOTIDE SEQUENCE [LARGE SCALE GENOMIC DNA]</scope>
</reference>